<name>A0A8S5NF61_9CAUD</name>
<organism evidence="1">
    <name type="scientific">Siphoviridae sp. ctrok7</name>
    <dbReference type="NCBI Taxonomy" id="2826480"/>
    <lineage>
        <taxon>Viruses</taxon>
        <taxon>Duplodnaviria</taxon>
        <taxon>Heunggongvirae</taxon>
        <taxon>Uroviricota</taxon>
        <taxon>Caudoviricetes</taxon>
    </lineage>
</organism>
<dbReference type="EMBL" id="BK015149">
    <property type="protein sequence ID" value="DAD92991.1"/>
    <property type="molecule type" value="Genomic_DNA"/>
</dbReference>
<sequence length="72" mass="8443">MSKDNHTAQIGGHVGRVGVYLYAREYWKYKSFQFGLSIDAVNGYDRYVDIEAKILFVGIGIRFIWIKRKVKR</sequence>
<proteinExistence type="predicted"/>
<reference evidence="1" key="1">
    <citation type="journal article" date="2021" name="Proc. Natl. Acad. Sci. U.S.A.">
        <title>A Catalog of Tens of Thousands of Viruses from Human Metagenomes Reveals Hidden Associations with Chronic Diseases.</title>
        <authorList>
            <person name="Tisza M.J."/>
            <person name="Buck C.B."/>
        </authorList>
    </citation>
    <scope>NUCLEOTIDE SEQUENCE</scope>
    <source>
        <strain evidence="1">Ctrok7</strain>
    </source>
</reference>
<accession>A0A8S5NF61</accession>
<protein>
    <submittedName>
        <fullName evidence="1">Uncharacterized protein</fullName>
    </submittedName>
</protein>
<evidence type="ECO:0000313" key="1">
    <source>
        <dbReference type="EMBL" id="DAD92991.1"/>
    </source>
</evidence>